<proteinExistence type="predicted"/>
<dbReference type="SUPFAM" id="SSF53328">
    <property type="entry name" value="Formyltransferase"/>
    <property type="match status" value="1"/>
</dbReference>
<dbReference type="EMBL" id="FNQS01000015">
    <property type="protein sequence ID" value="SEB00585.1"/>
    <property type="molecule type" value="Genomic_DNA"/>
</dbReference>
<dbReference type="Proteomes" id="UP000187280">
    <property type="component" value="Unassembled WGS sequence"/>
</dbReference>
<keyword evidence="1" id="KW-0808">Transferase</keyword>
<reference evidence="1 2" key="1">
    <citation type="submission" date="2016-10" db="EMBL/GenBank/DDBJ databases">
        <authorList>
            <person name="de Groot N.N."/>
        </authorList>
    </citation>
    <scope>NUCLEOTIDE SEQUENCE [LARGE SCALE GENOMIC DNA]</scope>
    <source>
        <strain evidence="1 2">ATCC 29281</strain>
    </source>
</reference>
<name>A0A1H4FTF4_9GAMM</name>
<dbReference type="GeneID" id="97766067"/>
<protein>
    <submittedName>
        <fullName evidence="1">Phosphoribosylglycinamide formyltransferase-1</fullName>
    </submittedName>
</protein>
<gene>
    <name evidence="1" type="ORF">SAMN02982996_03235</name>
</gene>
<keyword evidence="2" id="KW-1185">Reference proteome</keyword>
<dbReference type="STRING" id="71657.SAMN02982996_03235"/>
<dbReference type="RefSeq" id="WP_074729385.1">
    <property type="nucleotide sequence ID" value="NZ_FNQS01000015.1"/>
</dbReference>
<organism evidence="1 2">
    <name type="scientific">Lonsdalea quercina</name>
    <dbReference type="NCBI Taxonomy" id="71657"/>
    <lineage>
        <taxon>Bacteria</taxon>
        <taxon>Pseudomonadati</taxon>
        <taxon>Pseudomonadota</taxon>
        <taxon>Gammaproteobacteria</taxon>
        <taxon>Enterobacterales</taxon>
        <taxon>Pectobacteriaceae</taxon>
        <taxon>Lonsdalea</taxon>
    </lineage>
</organism>
<accession>A0A1H4FTF4</accession>
<dbReference type="InterPro" id="IPR036477">
    <property type="entry name" value="Formyl_transf_N_sf"/>
</dbReference>
<evidence type="ECO:0000313" key="2">
    <source>
        <dbReference type="Proteomes" id="UP000187280"/>
    </source>
</evidence>
<evidence type="ECO:0000313" key="1">
    <source>
        <dbReference type="EMBL" id="SEB00585.1"/>
    </source>
</evidence>
<dbReference type="GO" id="GO:0016740">
    <property type="term" value="F:transferase activity"/>
    <property type="evidence" value="ECO:0007669"/>
    <property type="project" value="UniProtKB-KW"/>
</dbReference>
<sequence length="270" mass="31185">MISCLTETRFHFSFLYERMRHRKILWVVKNPRQLNKAILDSVHSLLSKKEFIDENDICLLEEAYGTLSPAEIYLAERYGVPSHHILSAENIIEARHFDEMCLQNVLSRYAQRGRKGAIVFRDFALDTRWMTFFDGRVVNAHFAMLPYASGQYAIEQAAATGENRKLERAAGATLHYLDGVRDTLSLIAQEALLNLWNLPSIWAVKGESYLIAFRLLDDYLNTGTAFSRRDVIQRDIANGYGLFARATLSEDEKCLAQKNFLRMKRNFIYE</sequence>
<dbReference type="AlphaFoldDB" id="A0A1H4FTF4"/>
<dbReference type="Gene3D" id="3.40.50.170">
    <property type="entry name" value="Formyl transferase, N-terminal domain"/>
    <property type="match status" value="1"/>
</dbReference>